<dbReference type="InterPro" id="IPR015421">
    <property type="entry name" value="PyrdxlP-dep_Trfase_major"/>
</dbReference>
<dbReference type="GO" id="GO:0030170">
    <property type="term" value="F:pyridoxal phosphate binding"/>
    <property type="evidence" value="ECO:0007669"/>
    <property type="project" value="UniProtKB-UniRule"/>
</dbReference>
<feature type="binding site" evidence="9">
    <location>
        <position position="269"/>
    </location>
    <ligand>
        <name>substrate</name>
    </ligand>
</feature>
<feature type="binding site" evidence="9">
    <location>
        <position position="303"/>
    </location>
    <ligand>
        <name>substrate</name>
    </ligand>
</feature>
<feature type="binding site" evidence="9">
    <location>
        <begin position="304"/>
        <end position="305"/>
    </location>
    <ligand>
        <name>pyridoxal 5'-phosphate</name>
        <dbReference type="ChEBI" id="CHEBI:597326"/>
    </ligand>
</feature>
<dbReference type="GO" id="GO:0005737">
    <property type="term" value="C:cytoplasm"/>
    <property type="evidence" value="ECO:0007669"/>
    <property type="project" value="UniProtKB-SubCell"/>
</dbReference>
<comment type="cofactor">
    <cofactor evidence="1 9">
        <name>pyridoxal 5'-phosphate</name>
        <dbReference type="ChEBI" id="CHEBI:597326"/>
    </cofactor>
</comment>
<feature type="site" description="Participates in the substrate recognition with KAPA and in a stacking interaction with the adenine ring of SAM" evidence="9">
    <location>
        <position position="17"/>
    </location>
</feature>
<feature type="modified residue" description="N6-(pyridoxal phosphate)lysine" evidence="9">
    <location>
        <position position="269"/>
    </location>
</feature>
<feature type="binding site" evidence="9">
    <location>
        <position position="144"/>
    </location>
    <ligand>
        <name>substrate</name>
    </ligand>
</feature>
<dbReference type="UniPathway" id="UPA00078">
    <property type="reaction ID" value="UER00160"/>
</dbReference>
<evidence type="ECO:0000313" key="11">
    <source>
        <dbReference type="Proteomes" id="UP000295807"/>
    </source>
</evidence>
<dbReference type="InterPro" id="IPR015422">
    <property type="entry name" value="PyrdxlP-dep_Trfase_small"/>
</dbReference>
<feature type="binding site" evidence="9">
    <location>
        <position position="52"/>
    </location>
    <ligand>
        <name>substrate</name>
    </ligand>
</feature>
<evidence type="ECO:0000256" key="1">
    <source>
        <dbReference type="ARBA" id="ARBA00001933"/>
    </source>
</evidence>
<feature type="binding site" evidence="9">
    <location>
        <position position="240"/>
    </location>
    <ligand>
        <name>pyridoxal 5'-phosphate</name>
        <dbReference type="ChEBI" id="CHEBI:597326"/>
    </ligand>
</feature>
<dbReference type="NCBIfam" id="TIGR00508">
    <property type="entry name" value="bioA"/>
    <property type="match status" value="1"/>
</dbReference>
<comment type="subcellular location">
    <subcellularLocation>
        <location evidence="9">Cytoplasm</location>
    </subcellularLocation>
</comment>
<protein>
    <recommendedName>
        <fullName evidence="9">Adenosylmethionine-8-amino-7-oxononanoate aminotransferase</fullName>
        <ecNumber evidence="9">2.6.1.62</ecNumber>
    </recommendedName>
    <alternativeName>
        <fullName evidence="9">7,8-diamino-pelargonic acid aminotransferase</fullName>
        <shortName evidence="9">DAPA AT</shortName>
        <shortName evidence="9">DAPA aminotransferase</shortName>
    </alternativeName>
    <alternativeName>
        <fullName evidence="9">7,8-diaminononanoate synthase</fullName>
        <shortName evidence="9">DANS</shortName>
    </alternativeName>
    <alternativeName>
        <fullName evidence="9">Diaminopelargonic acid synthase</fullName>
    </alternativeName>
</protein>
<comment type="caution">
    <text evidence="10">The sequence shown here is derived from an EMBL/GenBank/DDBJ whole genome shotgun (WGS) entry which is preliminary data.</text>
</comment>
<keyword evidence="6 9" id="KW-0093">Biotin biosynthesis</keyword>
<dbReference type="HAMAP" id="MF_00834">
    <property type="entry name" value="BioA"/>
    <property type="match status" value="1"/>
</dbReference>
<comment type="subunit">
    <text evidence="9">Homodimer.</text>
</comment>
<keyword evidence="9" id="KW-0963">Cytoplasm</keyword>
<comment type="function">
    <text evidence="9">Catalyzes the transfer of the alpha-amino group from S-adenosyl-L-methionine (SAM) to 7-keto-8-aminopelargonic acid (KAPA) to form 7,8-diaminopelargonic acid (DAPA). It is the only aminotransferase known to utilize SAM as an amino donor.</text>
</comment>
<dbReference type="GO" id="GO:0051537">
    <property type="term" value="F:2 iron, 2 sulfur cluster binding"/>
    <property type="evidence" value="ECO:0007669"/>
    <property type="project" value="UniProtKB-KW"/>
</dbReference>
<evidence type="ECO:0000256" key="6">
    <source>
        <dbReference type="ARBA" id="ARBA00022756"/>
    </source>
</evidence>
<dbReference type="EMBL" id="SMAD01000005">
    <property type="protein sequence ID" value="TCS87316.1"/>
    <property type="molecule type" value="Genomic_DNA"/>
</dbReference>
<evidence type="ECO:0000256" key="7">
    <source>
        <dbReference type="ARBA" id="ARBA00022898"/>
    </source>
</evidence>
<dbReference type="Gene3D" id="3.40.640.10">
    <property type="entry name" value="Type I PLP-dependent aspartate aminotransferase-like (Major domain)"/>
    <property type="match status" value="1"/>
</dbReference>
<reference evidence="10 11" key="1">
    <citation type="submission" date="2019-03" db="EMBL/GenBank/DDBJ databases">
        <title>Genomic Encyclopedia of Type Strains, Phase IV (KMG-IV): sequencing the most valuable type-strain genomes for metagenomic binning, comparative biology and taxonomic classification.</title>
        <authorList>
            <person name="Goeker M."/>
        </authorList>
    </citation>
    <scope>NUCLEOTIDE SEQUENCE [LARGE SCALE GENOMIC DNA]</scope>
    <source>
        <strain evidence="10 11">DSM 21100</strain>
    </source>
</reference>
<dbReference type="Gene3D" id="3.90.1150.10">
    <property type="entry name" value="Aspartate Aminotransferase, domain 1"/>
    <property type="match status" value="1"/>
</dbReference>
<name>A0A4V2UTR1_9SPHI</name>
<dbReference type="PANTHER" id="PTHR42684:SF3">
    <property type="entry name" value="ADENOSYLMETHIONINE-8-AMINO-7-OXONONANOATE AMINOTRANSFERASE"/>
    <property type="match status" value="1"/>
</dbReference>
<comment type="catalytic activity">
    <reaction evidence="8 9">
        <text>(8S)-8-amino-7-oxononanoate + S-adenosyl-L-methionine = S-adenosyl-4-methylsulfanyl-2-oxobutanoate + (7R,8S)-7,8-diammoniononanoate</text>
        <dbReference type="Rhea" id="RHEA:16861"/>
        <dbReference type="ChEBI" id="CHEBI:16490"/>
        <dbReference type="ChEBI" id="CHEBI:59789"/>
        <dbReference type="ChEBI" id="CHEBI:149468"/>
        <dbReference type="ChEBI" id="CHEBI:149469"/>
        <dbReference type="EC" id="2.6.1.62"/>
    </reaction>
</comment>
<evidence type="ECO:0000313" key="10">
    <source>
        <dbReference type="EMBL" id="TCS87316.1"/>
    </source>
</evidence>
<dbReference type="EC" id="2.6.1.62" evidence="9"/>
<dbReference type="InterPro" id="IPR005815">
    <property type="entry name" value="BioA"/>
</dbReference>
<accession>A0A4V2UTR1</accession>
<keyword evidence="7 9" id="KW-0663">Pyridoxal phosphate</keyword>
<organism evidence="10 11">
    <name type="scientific">Anseongella ginsenosidimutans</name>
    <dbReference type="NCBI Taxonomy" id="496056"/>
    <lineage>
        <taxon>Bacteria</taxon>
        <taxon>Pseudomonadati</taxon>
        <taxon>Bacteroidota</taxon>
        <taxon>Sphingobacteriia</taxon>
        <taxon>Sphingobacteriales</taxon>
        <taxon>Sphingobacteriaceae</taxon>
        <taxon>Anseongella</taxon>
    </lineage>
</organism>
<sequence length="429" mass="48023">MNMNLIERDSRYVWHPYTQMQTTPAPIGIVRGEGAYLYAGDGRKYFDAVASWWVNLHGHSHSYIAEKVSEQLRTLEHAMFAGFTHPPAVDLAERLLEVLPSDQAKVFYSDDGSTAVEVAVKMAMQYWSNKGTPRNRLIALKDAYHGDTFGAMSVSSRSTFTAPFSPLLFEVDFIDVPVKGSEEEALEQLRRIMLEREDEIAAFIFEPLVQGTAGMVMYEPGPLDQLLKICREHGILTIADEVMTGFGRTGKLFACNYLEQQPDIFCFSKGITGGTMAFGATTCTQQVFDAFLSGDKLKTFFHGHSFTANPLACAASLASLDILVEPETMESIARISRQHEAFAGKIAGHRSVRQVRCRGTIFALEWETGDSTSYFSGLRDKLYNFFLENGIIMRPLGNIIYIMPPYCSTEEELDFVYQTIELALEKFSA</sequence>
<comment type="similarity">
    <text evidence="9">Belongs to the class-III pyridoxal-phosphate-dependent aminotransferase family. BioA subfamily.</text>
</comment>
<keyword evidence="4 9" id="KW-0808">Transferase</keyword>
<proteinExistence type="inferred from homology"/>
<dbReference type="AlphaFoldDB" id="A0A4V2UTR1"/>
<dbReference type="NCBIfam" id="NF004624">
    <property type="entry name" value="PRK05964.1"/>
    <property type="match status" value="1"/>
</dbReference>
<dbReference type="GO" id="GO:0004015">
    <property type="term" value="F:adenosylmethionine-8-amino-7-oxononanoate transaminase activity"/>
    <property type="evidence" value="ECO:0007669"/>
    <property type="project" value="UniProtKB-UniRule"/>
</dbReference>
<evidence type="ECO:0000256" key="2">
    <source>
        <dbReference type="ARBA" id="ARBA00005063"/>
    </source>
</evidence>
<evidence type="ECO:0000256" key="9">
    <source>
        <dbReference type="HAMAP-Rule" id="MF_00834"/>
    </source>
</evidence>
<dbReference type="Pfam" id="PF00202">
    <property type="entry name" value="Aminotran_3"/>
    <property type="match status" value="1"/>
</dbReference>
<evidence type="ECO:0000256" key="3">
    <source>
        <dbReference type="ARBA" id="ARBA00022576"/>
    </source>
</evidence>
<keyword evidence="5 9" id="KW-0949">S-adenosyl-L-methionine</keyword>
<dbReference type="FunFam" id="3.40.640.10:FF:000004">
    <property type="entry name" value="Acetylornithine aminotransferase"/>
    <property type="match status" value="1"/>
</dbReference>
<comment type="pathway">
    <text evidence="2 9">Cofactor biosynthesis; biotin biosynthesis; 7,8-diaminononanoate from 8-amino-7-oxononanoate (SAM route): step 1/1.</text>
</comment>
<dbReference type="PANTHER" id="PTHR42684">
    <property type="entry name" value="ADENOSYLMETHIONINE-8-AMINO-7-OXONONANOATE AMINOTRANSFERASE"/>
    <property type="match status" value="1"/>
</dbReference>
<dbReference type="CDD" id="cd00610">
    <property type="entry name" value="OAT_like"/>
    <property type="match status" value="1"/>
</dbReference>
<evidence type="ECO:0000256" key="5">
    <source>
        <dbReference type="ARBA" id="ARBA00022691"/>
    </source>
</evidence>
<gene>
    <name evidence="9" type="primary">bioA</name>
    <name evidence="10" type="ORF">EDD80_105130</name>
</gene>
<evidence type="ECO:0000256" key="8">
    <source>
        <dbReference type="ARBA" id="ARBA00048449"/>
    </source>
</evidence>
<keyword evidence="11" id="KW-1185">Reference proteome</keyword>
<feature type="binding site" evidence="9">
    <location>
        <begin position="112"/>
        <end position="113"/>
    </location>
    <ligand>
        <name>pyridoxal 5'-phosphate</name>
        <dbReference type="ChEBI" id="CHEBI:597326"/>
    </ligand>
</feature>
<feature type="binding site" evidence="9">
    <location>
        <position position="394"/>
    </location>
    <ligand>
        <name>substrate</name>
    </ligand>
</feature>
<dbReference type="GO" id="GO:0009102">
    <property type="term" value="P:biotin biosynthetic process"/>
    <property type="evidence" value="ECO:0007669"/>
    <property type="project" value="UniProtKB-UniRule"/>
</dbReference>
<evidence type="ECO:0000256" key="4">
    <source>
        <dbReference type="ARBA" id="ARBA00022679"/>
    </source>
</evidence>
<keyword evidence="3 9" id="KW-0032">Aminotransferase</keyword>
<dbReference type="Proteomes" id="UP000295807">
    <property type="component" value="Unassembled WGS sequence"/>
</dbReference>
<dbReference type="GO" id="GO:0004141">
    <property type="term" value="F:dethiobiotin synthase activity"/>
    <property type="evidence" value="ECO:0007669"/>
    <property type="project" value="TreeGrafter"/>
</dbReference>
<dbReference type="InterPro" id="IPR015424">
    <property type="entry name" value="PyrdxlP-dep_Trfase"/>
</dbReference>
<dbReference type="InterPro" id="IPR005814">
    <property type="entry name" value="Aminotrans_3"/>
</dbReference>
<dbReference type="SUPFAM" id="SSF53383">
    <property type="entry name" value="PLP-dependent transferases"/>
    <property type="match status" value="1"/>
</dbReference>